<comment type="caution">
    <text evidence="2">The sequence shown here is derived from an EMBL/GenBank/DDBJ whole genome shotgun (WGS) entry which is preliminary data.</text>
</comment>
<dbReference type="AlphaFoldDB" id="A0ABD2QI86"/>
<dbReference type="Gene3D" id="2.30.29.30">
    <property type="entry name" value="Pleckstrin-homology domain (PH domain)/Phosphotyrosine-binding domain (PTB)"/>
    <property type="match status" value="1"/>
</dbReference>
<organism evidence="2 3">
    <name type="scientific">Cichlidogyrus casuarinus</name>
    <dbReference type="NCBI Taxonomy" id="1844966"/>
    <lineage>
        <taxon>Eukaryota</taxon>
        <taxon>Metazoa</taxon>
        <taxon>Spiralia</taxon>
        <taxon>Lophotrochozoa</taxon>
        <taxon>Platyhelminthes</taxon>
        <taxon>Monogenea</taxon>
        <taxon>Monopisthocotylea</taxon>
        <taxon>Dactylogyridea</taxon>
        <taxon>Ancyrocephalidae</taxon>
        <taxon>Cichlidogyrus</taxon>
    </lineage>
</organism>
<dbReference type="SUPFAM" id="SSF50729">
    <property type="entry name" value="PH domain-like"/>
    <property type="match status" value="1"/>
</dbReference>
<dbReference type="Proteomes" id="UP001626550">
    <property type="component" value="Unassembled WGS sequence"/>
</dbReference>
<name>A0ABD2QI86_9PLAT</name>
<keyword evidence="3" id="KW-1185">Reference proteome</keyword>
<dbReference type="InterPro" id="IPR011993">
    <property type="entry name" value="PH-like_dom_sf"/>
</dbReference>
<dbReference type="Pfam" id="PF15410">
    <property type="entry name" value="PH_9"/>
    <property type="match status" value="1"/>
</dbReference>
<feature type="domain" description="Pleckstrin homology" evidence="1">
    <location>
        <begin position="85"/>
        <end position="142"/>
    </location>
</feature>
<gene>
    <name evidence="2" type="primary">EFA-6_1</name>
    <name evidence="2" type="ORF">Ciccas_002421</name>
</gene>
<evidence type="ECO:0000259" key="1">
    <source>
        <dbReference type="Pfam" id="PF15410"/>
    </source>
</evidence>
<reference evidence="2 3" key="1">
    <citation type="submission" date="2024-11" db="EMBL/GenBank/DDBJ databases">
        <title>Adaptive evolution of stress response genes in parasites aligns with host niche diversity.</title>
        <authorList>
            <person name="Hahn C."/>
            <person name="Resl P."/>
        </authorList>
    </citation>
    <scope>NUCLEOTIDE SEQUENCE [LARGE SCALE GENOMIC DNA]</scope>
    <source>
        <strain evidence="2">EGGRZ-B1_66</strain>
        <tissue evidence="2">Body</tissue>
    </source>
</reference>
<sequence length="193" mass="21403">MASANLAAQAEEKHLLHIQQYFQNKMIAEQKLANGEASNGETTLEQDLNASSVFLPSAANDLLKQKSKTAASDTLQPPPAPKIPLPEAVIRISHAIASKASDYRRRRNVLRLKTKENAEFLFQVNDAKELELWIDKINFVSALLSASPMPSPCASTQEFQPPLLPNGYTKFNMVCIFFAFLFTKSCLAHVTKL</sequence>
<dbReference type="InterPro" id="IPR041681">
    <property type="entry name" value="PH_9"/>
</dbReference>
<protein>
    <submittedName>
        <fullName evidence="2">Pleckstrin and Sec7 domain containing</fullName>
    </submittedName>
</protein>
<dbReference type="EMBL" id="JBJKFK010000191">
    <property type="protein sequence ID" value="KAL3318907.1"/>
    <property type="molecule type" value="Genomic_DNA"/>
</dbReference>
<evidence type="ECO:0000313" key="3">
    <source>
        <dbReference type="Proteomes" id="UP001626550"/>
    </source>
</evidence>
<proteinExistence type="predicted"/>
<evidence type="ECO:0000313" key="2">
    <source>
        <dbReference type="EMBL" id="KAL3318907.1"/>
    </source>
</evidence>
<accession>A0ABD2QI86</accession>